<comment type="pathway">
    <text evidence="2">Isoprenoid biosynthesis.</text>
</comment>
<dbReference type="SFLD" id="SFLDS00005">
    <property type="entry name" value="Isoprenoid_Synthase_Type_I"/>
    <property type="match status" value="1"/>
</dbReference>
<evidence type="ECO:0000256" key="2">
    <source>
        <dbReference type="ARBA" id="ARBA00005128"/>
    </source>
</evidence>
<comment type="similarity">
    <text evidence="3 7">Belongs to the FPP/GGPP synthase family.</text>
</comment>
<gene>
    <name evidence="8" type="ORF">KO481_25050</name>
</gene>
<dbReference type="PANTHER" id="PTHR12001:SF85">
    <property type="entry name" value="SHORT CHAIN ISOPRENYL DIPHOSPHATE SYNTHASE"/>
    <property type="match status" value="1"/>
</dbReference>
<dbReference type="InterPro" id="IPR000092">
    <property type="entry name" value="Polyprenyl_synt"/>
</dbReference>
<comment type="caution">
    <text evidence="8">The sequence shown here is derived from an EMBL/GenBank/DDBJ whole genome shotgun (WGS) entry which is preliminary data.</text>
</comment>
<dbReference type="InterPro" id="IPR008949">
    <property type="entry name" value="Isoprenoid_synthase_dom_sf"/>
</dbReference>
<evidence type="ECO:0000256" key="3">
    <source>
        <dbReference type="ARBA" id="ARBA00006706"/>
    </source>
</evidence>
<accession>A0ABS6B6F6</accession>
<evidence type="ECO:0000313" key="9">
    <source>
        <dbReference type="Proteomes" id="UP000733379"/>
    </source>
</evidence>
<evidence type="ECO:0000256" key="6">
    <source>
        <dbReference type="ARBA" id="ARBA00022842"/>
    </source>
</evidence>
<evidence type="ECO:0000256" key="5">
    <source>
        <dbReference type="ARBA" id="ARBA00022723"/>
    </source>
</evidence>
<comment type="cofactor">
    <cofactor evidence="1">
        <name>Mg(2+)</name>
        <dbReference type="ChEBI" id="CHEBI:18420"/>
    </cofactor>
</comment>
<dbReference type="PANTHER" id="PTHR12001">
    <property type="entry name" value="GERANYLGERANYL PYROPHOSPHATE SYNTHASE"/>
    <property type="match status" value="1"/>
</dbReference>
<dbReference type="CDD" id="cd00685">
    <property type="entry name" value="Trans_IPPS_HT"/>
    <property type="match status" value="1"/>
</dbReference>
<dbReference type="Pfam" id="PF00348">
    <property type="entry name" value="polyprenyl_synt"/>
    <property type="match status" value="1"/>
</dbReference>
<name>A0ABS6B6F6_9NOCA</name>
<organism evidence="8 9">
    <name type="scientific">Nocardia albiluteola</name>
    <dbReference type="NCBI Taxonomy" id="2842303"/>
    <lineage>
        <taxon>Bacteria</taxon>
        <taxon>Bacillati</taxon>
        <taxon>Actinomycetota</taxon>
        <taxon>Actinomycetes</taxon>
        <taxon>Mycobacteriales</taxon>
        <taxon>Nocardiaceae</taxon>
        <taxon>Nocardia</taxon>
    </lineage>
</organism>
<evidence type="ECO:0000313" key="8">
    <source>
        <dbReference type="EMBL" id="MBU3064783.1"/>
    </source>
</evidence>
<dbReference type="SFLD" id="SFLDG01017">
    <property type="entry name" value="Polyprenyl_Transferase_Like"/>
    <property type="match status" value="1"/>
</dbReference>
<reference evidence="8 9" key="1">
    <citation type="submission" date="2021-06" db="EMBL/GenBank/DDBJ databases">
        <title>Actinomycetes sequencing.</title>
        <authorList>
            <person name="Shan Q."/>
        </authorList>
    </citation>
    <scope>NUCLEOTIDE SEQUENCE [LARGE SCALE GENOMIC DNA]</scope>
    <source>
        <strain evidence="8 9">NEAU-G5</strain>
    </source>
</reference>
<keyword evidence="5" id="KW-0479">Metal-binding</keyword>
<evidence type="ECO:0000256" key="1">
    <source>
        <dbReference type="ARBA" id="ARBA00001946"/>
    </source>
</evidence>
<proteinExistence type="inferred from homology"/>
<keyword evidence="4 7" id="KW-0808">Transferase</keyword>
<protein>
    <submittedName>
        <fullName evidence="8">Polyprenyl synthetase family protein</fullName>
    </submittedName>
</protein>
<dbReference type="SUPFAM" id="SSF48576">
    <property type="entry name" value="Terpenoid synthases"/>
    <property type="match status" value="1"/>
</dbReference>
<evidence type="ECO:0000256" key="7">
    <source>
        <dbReference type="RuleBase" id="RU004466"/>
    </source>
</evidence>
<dbReference type="EMBL" id="JAHKNI010000008">
    <property type="protein sequence ID" value="MBU3064783.1"/>
    <property type="molecule type" value="Genomic_DNA"/>
</dbReference>
<keyword evidence="9" id="KW-1185">Reference proteome</keyword>
<dbReference type="PROSITE" id="PS00723">
    <property type="entry name" value="POLYPRENYL_SYNTHASE_1"/>
    <property type="match status" value="1"/>
</dbReference>
<dbReference type="Gene3D" id="1.10.600.10">
    <property type="entry name" value="Farnesyl Diphosphate Synthase"/>
    <property type="match status" value="1"/>
</dbReference>
<evidence type="ECO:0000256" key="4">
    <source>
        <dbReference type="ARBA" id="ARBA00022679"/>
    </source>
</evidence>
<dbReference type="Proteomes" id="UP000733379">
    <property type="component" value="Unassembled WGS sequence"/>
</dbReference>
<sequence length="337" mass="36091">MAATNTPESRATIAEINSAALVDEVTRELDRRWSNRDDRIPDIAGYALLAPGKMLRPLLLFGATEAVGGGWASVSPAAMAVEYLHVATLIHDDVIDDDELRRGRPSVHARYGMADALVTGDYLILTVFSTLAECNRPPEAILEAARVLADAGADVCRGQAREAELVGDLACEISDYEQMVALKTGALFRGACRVGAILGGGSPEQVAAITRYAEHLGVAFQIYDDLLPYLTDTDHTGKPKTSDIGNLRPTFPVLTGYRSATHTDRRRFAEALSGRLPTEEAYRLMGELLDRTGAIATSRARAMAEIAAARADLTGLPGAAGVELLSDIAEASINRDR</sequence>
<dbReference type="RefSeq" id="WP_215920201.1">
    <property type="nucleotide sequence ID" value="NZ_JAHKNI010000008.1"/>
</dbReference>
<keyword evidence="6" id="KW-0460">Magnesium</keyword>
<dbReference type="InterPro" id="IPR033749">
    <property type="entry name" value="Polyprenyl_synt_CS"/>
</dbReference>